<feature type="compositionally biased region" description="Polar residues" evidence="1">
    <location>
        <begin position="92"/>
        <end position="104"/>
    </location>
</feature>
<dbReference type="EMBL" id="HBGU01078634">
    <property type="protein sequence ID" value="CAD9544930.1"/>
    <property type="molecule type" value="Transcribed_RNA"/>
</dbReference>
<reference evidence="2" key="1">
    <citation type="submission" date="2021-01" db="EMBL/GenBank/DDBJ databases">
        <authorList>
            <person name="Corre E."/>
            <person name="Pelletier E."/>
            <person name="Niang G."/>
            <person name="Scheremetjew M."/>
            <person name="Finn R."/>
            <person name="Kale V."/>
            <person name="Holt S."/>
            <person name="Cochrane G."/>
            <person name="Meng A."/>
            <person name="Brown T."/>
            <person name="Cohen L."/>
        </authorList>
    </citation>
    <scope>NUCLEOTIDE SEQUENCE</scope>
    <source>
        <strain evidence="2">UTEX LB 985</strain>
    </source>
</reference>
<feature type="region of interest" description="Disordered" evidence="1">
    <location>
        <begin position="29"/>
        <end position="170"/>
    </location>
</feature>
<feature type="compositionally biased region" description="Low complexity" evidence="1">
    <location>
        <begin position="122"/>
        <end position="138"/>
    </location>
</feature>
<evidence type="ECO:0000256" key="1">
    <source>
        <dbReference type="SAM" id="MobiDB-lite"/>
    </source>
</evidence>
<accession>A0A7S2JDP4</accession>
<feature type="compositionally biased region" description="Pro residues" evidence="1">
    <location>
        <begin position="139"/>
        <end position="170"/>
    </location>
</feature>
<name>A0A7S2JDP4_9EUKA</name>
<organism evidence="2">
    <name type="scientific">Haptolina brevifila</name>
    <dbReference type="NCBI Taxonomy" id="156173"/>
    <lineage>
        <taxon>Eukaryota</taxon>
        <taxon>Haptista</taxon>
        <taxon>Haptophyta</taxon>
        <taxon>Prymnesiophyceae</taxon>
        <taxon>Prymnesiales</taxon>
        <taxon>Prymnesiaceae</taxon>
        <taxon>Haptolina</taxon>
    </lineage>
</organism>
<evidence type="ECO:0000313" key="2">
    <source>
        <dbReference type="EMBL" id="CAD9544930.1"/>
    </source>
</evidence>
<dbReference type="AlphaFoldDB" id="A0A7S2JDP4"/>
<protein>
    <submittedName>
        <fullName evidence="2">Uncharacterized protein</fullName>
    </submittedName>
</protein>
<sequence length="197" mass="20016">MHTLWHHVDESPHTACTEGRGVTLAEVGRDKGSGVLHSACRGRISEPPAAEPSRESARRPSLGRGRIPTSSSPRAASEMEAPHADMPRGSRAGTTLSGVPSTGSVEWAGASPSPPPTSGRGLTAARPRCLRPALAQPPHTVPPPVAPPSAAPPDPPAAAPPPEPLGPDVPLPPPFALLTLAAPLTPLISLGLSAVTD</sequence>
<proteinExistence type="predicted"/>
<gene>
    <name evidence="2" type="ORF">CBRE1094_LOCUS42878</name>
</gene>